<keyword evidence="2" id="KW-0812">Transmembrane</keyword>
<dbReference type="InterPro" id="IPR046554">
    <property type="entry name" value="DUF6708"/>
</dbReference>
<organism evidence="4 5">
    <name type="scientific">Paraburkholderia metrosideri</name>
    <dbReference type="NCBI Taxonomy" id="580937"/>
    <lineage>
        <taxon>Bacteria</taxon>
        <taxon>Pseudomonadati</taxon>
        <taxon>Pseudomonadota</taxon>
        <taxon>Betaproteobacteria</taxon>
        <taxon>Burkholderiales</taxon>
        <taxon>Burkholderiaceae</taxon>
        <taxon>Paraburkholderia</taxon>
    </lineage>
</organism>
<dbReference type="Pfam" id="PF20455">
    <property type="entry name" value="DUF6708"/>
    <property type="match status" value="1"/>
</dbReference>
<reference evidence="4 5" key="1">
    <citation type="submission" date="2020-10" db="EMBL/GenBank/DDBJ databases">
        <authorList>
            <person name="Peeters C."/>
        </authorList>
    </citation>
    <scope>NUCLEOTIDE SEQUENCE [LARGE SCALE GENOMIC DNA]</scope>
    <source>
        <strain evidence="4 5">LMG 28140</strain>
    </source>
</reference>
<protein>
    <recommendedName>
        <fullName evidence="3">DUF6708 domain-containing protein</fullName>
    </recommendedName>
</protein>
<keyword evidence="5" id="KW-1185">Reference proteome</keyword>
<evidence type="ECO:0000256" key="1">
    <source>
        <dbReference type="SAM" id="MobiDB-lite"/>
    </source>
</evidence>
<feature type="transmembrane region" description="Helical" evidence="2">
    <location>
        <begin position="57"/>
        <end position="79"/>
    </location>
</feature>
<feature type="region of interest" description="Disordered" evidence="1">
    <location>
        <begin position="297"/>
        <end position="321"/>
    </location>
</feature>
<dbReference type="EMBL" id="CAJHCP010000023">
    <property type="protein sequence ID" value="CAD6559173.1"/>
    <property type="molecule type" value="Genomic_DNA"/>
</dbReference>
<feature type="transmembrane region" description="Helical" evidence="2">
    <location>
        <begin position="99"/>
        <end position="119"/>
    </location>
</feature>
<dbReference type="RefSeq" id="WP_201646388.1">
    <property type="nucleotide sequence ID" value="NZ_CAJHCP010000023.1"/>
</dbReference>
<accession>A0ABM8P8K5</accession>
<name>A0ABM8P8K5_9BURK</name>
<gene>
    <name evidence="4" type="ORF">LMG28140_06562</name>
</gene>
<proteinExistence type="predicted"/>
<feature type="domain" description="DUF6708" evidence="3">
    <location>
        <begin position="111"/>
        <end position="290"/>
    </location>
</feature>
<evidence type="ECO:0000256" key="2">
    <source>
        <dbReference type="SAM" id="Phobius"/>
    </source>
</evidence>
<evidence type="ECO:0000259" key="3">
    <source>
        <dbReference type="Pfam" id="PF20455"/>
    </source>
</evidence>
<keyword evidence="2" id="KW-1133">Transmembrane helix</keyword>
<evidence type="ECO:0000313" key="5">
    <source>
        <dbReference type="Proteomes" id="UP000598032"/>
    </source>
</evidence>
<evidence type="ECO:0000313" key="4">
    <source>
        <dbReference type="EMBL" id="CAD6559173.1"/>
    </source>
</evidence>
<keyword evidence="2" id="KW-0472">Membrane</keyword>
<dbReference type="Proteomes" id="UP000598032">
    <property type="component" value="Unassembled WGS sequence"/>
</dbReference>
<comment type="caution">
    <text evidence="4">The sequence shown here is derived from an EMBL/GenBank/DDBJ whole genome shotgun (WGS) entry which is preliminary data.</text>
</comment>
<sequence>MDYTGLYAKKYRINRKLTVEERSSQLHQNERLDITPFYNLSVIRMNSTYLECVDRWFIYRGSMTAICLLFIAFPVSMILGPLFMSEPRHLIPTASDSGWMMIWVTISIPFWLAMGWLLLKESFRHTHFPVRFNYRNRMVYVFKPNGTVFKAKWRDIFFTLGRCERMAGAQNWDIRGHVLDKDGEIVLDTFALPGDNITLSQLKHEWEFFRRYMEDGPAAIHRDVFWCHDIAERRETYKAGLVTLLFALNGQPIGQVLLSPIFFAASLGRWFAMRTSKIPVWPEDVEAHCKFDQNDPFLRDASNNPEKIPMEPLSVARSRSE</sequence>